<reference evidence="2 3" key="1">
    <citation type="journal article" date="2015" name="Stand. Genomic Sci.">
        <title>Genomic Encyclopedia of Bacterial and Archaeal Type Strains, Phase III: the genomes of soil and plant-associated and newly described type strains.</title>
        <authorList>
            <person name="Whitman W.B."/>
            <person name="Woyke T."/>
            <person name="Klenk H.P."/>
            <person name="Zhou Y."/>
            <person name="Lilburn T.G."/>
            <person name="Beck B.J."/>
            <person name="De Vos P."/>
            <person name="Vandamme P."/>
            <person name="Eisen J.A."/>
            <person name="Garrity G."/>
            <person name="Hugenholtz P."/>
            <person name="Kyrpides N.C."/>
        </authorList>
    </citation>
    <scope>NUCLEOTIDE SEQUENCE [LARGE SCALE GENOMIC DNA]</scope>
    <source>
        <strain evidence="2 3">VKM Ac-2541</strain>
    </source>
</reference>
<protein>
    <submittedName>
        <fullName evidence="2">Beta-lactamase</fullName>
    </submittedName>
</protein>
<feature type="domain" description="Beta-lactamase-related" evidence="1">
    <location>
        <begin position="2"/>
        <end position="158"/>
    </location>
</feature>
<evidence type="ECO:0000259" key="1">
    <source>
        <dbReference type="Pfam" id="PF00144"/>
    </source>
</evidence>
<sequence length="179" mass="19256">MVTGNSLAEEMQRLIIGPLGLTGTAVPENEQDLPEPHAHAYYRYDEDGQEKTVDVTSQNPSWISSGGDMVSTTQDLHTFISALVSGKLLPAPLLAEMLTTRPTPLPKMEYGLGVFVQETESGAKIITHNGGHGGHAALMYSTPDGKKTLTAALNYVDDAELSLSAPFQQATQRLVSELF</sequence>
<gene>
    <name evidence="2" type="ORF">EV646_104345</name>
</gene>
<proteinExistence type="predicted"/>
<keyword evidence="3" id="KW-1185">Reference proteome</keyword>
<comment type="caution">
    <text evidence="2">The sequence shown here is derived from an EMBL/GenBank/DDBJ whole genome shotgun (WGS) entry which is preliminary data.</text>
</comment>
<dbReference type="PANTHER" id="PTHR46825:SF7">
    <property type="entry name" value="D-ALANYL-D-ALANINE CARBOXYPEPTIDASE"/>
    <property type="match status" value="1"/>
</dbReference>
<dbReference type="InterPro" id="IPR050491">
    <property type="entry name" value="AmpC-like"/>
</dbReference>
<dbReference type="EMBL" id="SLWR01000004">
    <property type="protein sequence ID" value="TCO48523.1"/>
    <property type="molecule type" value="Genomic_DNA"/>
</dbReference>
<dbReference type="Pfam" id="PF00144">
    <property type="entry name" value="Beta-lactamase"/>
    <property type="match status" value="1"/>
</dbReference>
<name>A0A4R2ISX5_9ACTN</name>
<dbReference type="InterPro" id="IPR001466">
    <property type="entry name" value="Beta-lactam-related"/>
</dbReference>
<organism evidence="2 3">
    <name type="scientific">Kribbella antiqua</name>
    <dbReference type="NCBI Taxonomy" id="2512217"/>
    <lineage>
        <taxon>Bacteria</taxon>
        <taxon>Bacillati</taxon>
        <taxon>Actinomycetota</taxon>
        <taxon>Actinomycetes</taxon>
        <taxon>Propionibacteriales</taxon>
        <taxon>Kribbellaceae</taxon>
        <taxon>Kribbella</taxon>
    </lineage>
</organism>
<dbReference type="Proteomes" id="UP000295573">
    <property type="component" value="Unassembled WGS sequence"/>
</dbReference>
<evidence type="ECO:0000313" key="3">
    <source>
        <dbReference type="Proteomes" id="UP000295573"/>
    </source>
</evidence>
<dbReference type="PANTHER" id="PTHR46825">
    <property type="entry name" value="D-ALANYL-D-ALANINE-CARBOXYPEPTIDASE/ENDOPEPTIDASE AMPH"/>
    <property type="match status" value="1"/>
</dbReference>
<accession>A0A4R2ISX5</accession>
<dbReference type="InterPro" id="IPR012338">
    <property type="entry name" value="Beta-lactam/transpept-like"/>
</dbReference>
<dbReference type="SUPFAM" id="SSF56601">
    <property type="entry name" value="beta-lactamase/transpeptidase-like"/>
    <property type="match status" value="1"/>
</dbReference>
<dbReference type="AlphaFoldDB" id="A0A4R2ISX5"/>
<dbReference type="Gene3D" id="3.40.710.10">
    <property type="entry name" value="DD-peptidase/beta-lactamase superfamily"/>
    <property type="match status" value="1"/>
</dbReference>
<evidence type="ECO:0000313" key="2">
    <source>
        <dbReference type="EMBL" id="TCO48523.1"/>
    </source>
</evidence>